<keyword evidence="1" id="KW-1185">Reference proteome</keyword>
<accession>A0A914WGN8</accession>
<reference evidence="2" key="1">
    <citation type="submission" date="2022-11" db="UniProtKB">
        <authorList>
            <consortium name="WormBaseParasite"/>
        </authorList>
    </citation>
    <scope>IDENTIFICATION</scope>
</reference>
<dbReference type="Proteomes" id="UP000887566">
    <property type="component" value="Unplaced"/>
</dbReference>
<evidence type="ECO:0000313" key="2">
    <source>
        <dbReference type="WBParaSite" id="PSAMB.scaffold4047size15871.g23312.t1"/>
    </source>
</evidence>
<name>A0A914WGN8_9BILA</name>
<dbReference type="WBParaSite" id="PSAMB.scaffold4047size15871.g23312.t1">
    <property type="protein sequence ID" value="PSAMB.scaffold4047size15871.g23312.t1"/>
    <property type="gene ID" value="PSAMB.scaffold4047size15871.g23312"/>
</dbReference>
<proteinExistence type="predicted"/>
<evidence type="ECO:0000313" key="1">
    <source>
        <dbReference type="Proteomes" id="UP000887566"/>
    </source>
</evidence>
<organism evidence="1 2">
    <name type="scientific">Plectus sambesii</name>
    <dbReference type="NCBI Taxonomy" id="2011161"/>
    <lineage>
        <taxon>Eukaryota</taxon>
        <taxon>Metazoa</taxon>
        <taxon>Ecdysozoa</taxon>
        <taxon>Nematoda</taxon>
        <taxon>Chromadorea</taxon>
        <taxon>Plectida</taxon>
        <taxon>Plectina</taxon>
        <taxon>Plectoidea</taxon>
        <taxon>Plectidae</taxon>
        <taxon>Plectus</taxon>
    </lineage>
</organism>
<sequence>MCHNKDEYSGSYYSVGRPAIGCREATRDGGRVGELCAAARHRRQRILDAHWLTHGGEGGALRHVVVMPIAYFPGGPID</sequence>
<dbReference type="AlphaFoldDB" id="A0A914WGN8"/>
<protein>
    <submittedName>
        <fullName evidence="2">Uncharacterized protein</fullName>
    </submittedName>
</protein>